<evidence type="ECO:0000256" key="4">
    <source>
        <dbReference type="ARBA" id="ARBA00022801"/>
    </source>
</evidence>
<comment type="similarity">
    <text evidence="1">Belongs to the peptidase A1 family.</text>
</comment>
<dbReference type="CDD" id="cd05476">
    <property type="entry name" value="pepsin_A_like_plant"/>
    <property type="match status" value="1"/>
</dbReference>
<dbReference type="GeneID" id="109723780"/>
<keyword evidence="2" id="KW-0645">Protease</keyword>
<evidence type="ECO:0000256" key="1">
    <source>
        <dbReference type="ARBA" id="ARBA00007447"/>
    </source>
</evidence>
<dbReference type="PANTHER" id="PTHR47967">
    <property type="entry name" value="OS07G0603500 PROTEIN-RELATED"/>
    <property type="match status" value="1"/>
</dbReference>
<proteinExistence type="inferred from homology"/>
<dbReference type="Pfam" id="PF14541">
    <property type="entry name" value="TAXi_C"/>
    <property type="match status" value="1"/>
</dbReference>
<evidence type="ECO:0000313" key="9">
    <source>
        <dbReference type="RefSeq" id="XP_020107854.1"/>
    </source>
</evidence>
<dbReference type="Gene3D" id="2.40.70.10">
    <property type="entry name" value="Acid Proteases"/>
    <property type="match status" value="2"/>
</dbReference>
<sequence length="450" mass="51169">MSPLNLLIYFSLLLHSSYAQPTGEKGLSLELIHIDSKRSPFYDANLTDFQRIVRSIDYSKSRVLWLESMMIARANPTAIRPPLHAMPPAIFMVAIGIGSGHGLRNYYLHIDTGSSLTWTQCLPCSTCFHQSAPMFDPRLSPTYRVVDCDDPLCKPPLYKCVNDRCEYHIEYYDNTFIDGVVSRETFTFQDAHSSHSEEVRNLVFGCTHSSHMNYHGNPAGIFSMSLNPTSTVRQLAALTHGLFSYCLFPPAEAAHASFLRFGHDIKTPRGGIHSTRIFEYDGRVGFYYLDLKDISLNGWRMNFPRSTFARHSDGTGGFVVDSGTAATQLTTHAFDRVEYVMKDYFRRRLNLHPVNDSSLPFRLCYKIVEGIERRLPTMALHFRDGADYHIRQSSLFTNLAERQTLCFSMLPGNDISILGAKQQFNTWMRFDTIHNKLAFAPHDCVRDAAN</sequence>
<organism evidence="8 9">
    <name type="scientific">Ananas comosus</name>
    <name type="common">Pineapple</name>
    <name type="synonym">Ananas ananas</name>
    <dbReference type="NCBI Taxonomy" id="4615"/>
    <lineage>
        <taxon>Eukaryota</taxon>
        <taxon>Viridiplantae</taxon>
        <taxon>Streptophyta</taxon>
        <taxon>Embryophyta</taxon>
        <taxon>Tracheophyta</taxon>
        <taxon>Spermatophyta</taxon>
        <taxon>Magnoliopsida</taxon>
        <taxon>Liliopsida</taxon>
        <taxon>Poales</taxon>
        <taxon>Bromeliaceae</taxon>
        <taxon>Bromelioideae</taxon>
        <taxon>Ananas</taxon>
    </lineage>
</organism>
<dbReference type="InterPro" id="IPR032799">
    <property type="entry name" value="TAXi_C"/>
</dbReference>
<dbReference type="PROSITE" id="PS51767">
    <property type="entry name" value="PEPTIDASE_A1"/>
    <property type="match status" value="1"/>
</dbReference>
<dbReference type="OrthoDB" id="607201at2759"/>
<reference evidence="8" key="1">
    <citation type="journal article" date="2015" name="Nat. Genet.">
        <title>The pineapple genome and the evolution of CAM photosynthesis.</title>
        <authorList>
            <person name="Ming R."/>
            <person name="VanBuren R."/>
            <person name="Wai C.M."/>
            <person name="Tang H."/>
            <person name="Schatz M.C."/>
            <person name="Bowers J.E."/>
            <person name="Lyons E."/>
            <person name="Wang M.L."/>
            <person name="Chen J."/>
            <person name="Biggers E."/>
            <person name="Zhang J."/>
            <person name="Huang L."/>
            <person name="Zhang L."/>
            <person name="Miao W."/>
            <person name="Zhang J."/>
            <person name="Ye Z."/>
            <person name="Miao C."/>
            <person name="Lin Z."/>
            <person name="Wang H."/>
            <person name="Zhou H."/>
            <person name="Yim W.C."/>
            <person name="Priest H.D."/>
            <person name="Zheng C."/>
            <person name="Woodhouse M."/>
            <person name="Edger P.P."/>
            <person name="Guyot R."/>
            <person name="Guo H.B."/>
            <person name="Guo H."/>
            <person name="Zheng G."/>
            <person name="Singh R."/>
            <person name="Sharma A."/>
            <person name="Min X."/>
            <person name="Zheng Y."/>
            <person name="Lee H."/>
            <person name="Gurtowski J."/>
            <person name="Sedlazeck F.J."/>
            <person name="Harkess A."/>
            <person name="McKain M.R."/>
            <person name="Liao Z."/>
            <person name="Fang J."/>
            <person name="Liu J."/>
            <person name="Zhang X."/>
            <person name="Zhang Q."/>
            <person name="Hu W."/>
            <person name="Qin Y."/>
            <person name="Wang K."/>
            <person name="Chen L.Y."/>
            <person name="Shirley N."/>
            <person name="Lin Y.R."/>
            <person name="Liu L.Y."/>
            <person name="Hernandez A.G."/>
            <person name="Wright C.L."/>
            <person name="Bulone V."/>
            <person name="Tuskan G.A."/>
            <person name="Heath K."/>
            <person name="Zee F."/>
            <person name="Moore P.H."/>
            <person name="Sunkar R."/>
            <person name="Leebens-Mack J.H."/>
            <person name="Mockler T."/>
            <person name="Bennetzen J.L."/>
            <person name="Freeling M."/>
            <person name="Sankoff D."/>
            <person name="Paterson A.H."/>
            <person name="Zhu X."/>
            <person name="Yang X."/>
            <person name="Smith J.A."/>
            <person name="Cushman J.C."/>
            <person name="Paull R.E."/>
            <person name="Yu Q."/>
        </authorList>
    </citation>
    <scope>NUCLEOTIDE SEQUENCE [LARGE SCALE GENOMIC DNA]</scope>
    <source>
        <strain evidence="8">cv. F153</strain>
    </source>
</reference>
<name>A0A6P5GIT8_ANACO</name>
<keyword evidence="5" id="KW-0325">Glycoprotein</keyword>
<reference evidence="9" key="2">
    <citation type="submission" date="2025-08" db="UniProtKB">
        <authorList>
            <consortium name="RefSeq"/>
        </authorList>
    </citation>
    <scope>IDENTIFICATION</scope>
    <source>
        <tissue evidence="9">Leaf</tissue>
    </source>
</reference>
<accession>A0A6P5GIT8</accession>
<dbReference type="Pfam" id="PF14543">
    <property type="entry name" value="TAXi_N"/>
    <property type="match status" value="1"/>
</dbReference>
<dbReference type="GO" id="GO:0004190">
    <property type="term" value="F:aspartic-type endopeptidase activity"/>
    <property type="evidence" value="ECO:0007669"/>
    <property type="project" value="UniProtKB-KW"/>
</dbReference>
<gene>
    <name evidence="9" type="primary">LOC109723780</name>
</gene>
<dbReference type="InterPro" id="IPR032861">
    <property type="entry name" value="TAXi_N"/>
</dbReference>
<dbReference type="RefSeq" id="XP_020107854.1">
    <property type="nucleotide sequence ID" value="XM_020252265.1"/>
</dbReference>
<keyword evidence="8" id="KW-1185">Reference proteome</keyword>
<dbReference type="SUPFAM" id="SSF50630">
    <property type="entry name" value="Acid proteases"/>
    <property type="match status" value="1"/>
</dbReference>
<evidence type="ECO:0000256" key="6">
    <source>
        <dbReference type="SAM" id="SignalP"/>
    </source>
</evidence>
<keyword evidence="6" id="KW-0732">Signal</keyword>
<feature type="domain" description="Peptidase A1" evidence="7">
    <location>
        <begin position="91"/>
        <end position="440"/>
    </location>
</feature>
<dbReference type="GO" id="GO:0006508">
    <property type="term" value="P:proteolysis"/>
    <property type="evidence" value="ECO:0007669"/>
    <property type="project" value="UniProtKB-KW"/>
</dbReference>
<evidence type="ECO:0000256" key="2">
    <source>
        <dbReference type="ARBA" id="ARBA00022670"/>
    </source>
</evidence>
<dbReference type="Proteomes" id="UP000515123">
    <property type="component" value="Linkage group 18"/>
</dbReference>
<evidence type="ECO:0000259" key="7">
    <source>
        <dbReference type="PROSITE" id="PS51767"/>
    </source>
</evidence>
<keyword evidence="3" id="KW-0064">Aspartyl protease</keyword>
<keyword evidence="4" id="KW-0378">Hydrolase</keyword>
<evidence type="ECO:0000256" key="5">
    <source>
        <dbReference type="ARBA" id="ARBA00023180"/>
    </source>
</evidence>
<dbReference type="InterPro" id="IPR033121">
    <property type="entry name" value="PEPTIDASE_A1"/>
</dbReference>
<dbReference type="InterPro" id="IPR034161">
    <property type="entry name" value="Pepsin-like_plant"/>
</dbReference>
<dbReference type="InterPro" id="IPR051708">
    <property type="entry name" value="Plant_Aspart_Prot_A1"/>
</dbReference>
<dbReference type="AlphaFoldDB" id="A0A6P5GIT8"/>
<evidence type="ECO:0000313" key="8">
    <source>
        <dbReference type="Proteomes" id="UP000515123"/>
    </source>
</evidence>
<dbReference type="GO" id="GO:0005576">
    <property type="term" value="C:extracellular region"/>
    <property type="evidence" value="ECO:0007669"/>
    <property type="project" value="TreeGrafter"/>
</dbReference>
<protein>
    <submittedName>
        <fullName evidence="9">Aspartic proteinase CDR1-like</fullName>
    </submittedName>
</protein>
<dbReference type="Gramene" id="Aco001915.1.mrna1">
    <property type="protein sequence ID" value="Aco001915.1.mrna1.cds1"/>
    <property type="gene ID" value="Aco001915.1.path1"/>
</dbReference>
<feature type="signal peptide" evidence="6">
    <location>
        <begin position="1"/>
        <end position="19"/>
    </location>
</feature>
<dbReference type="PANTHER" id="PTHR47967:SF117">
    <property type="entry name" value="PEPTIDASE A1 DOMAIN-CONTAINING PROTEIN"/>
    <property type="match status" value="1"/>
</dbReference>
<evidence type="ECO:0000256" key="3">
    <source>
        <dbReference type="ARBA" id="ARBA00022750"/>
    </source>
</evidence>
<dbReference type="InterPro" id="IPR021109">
    <property type="entry name" value="Peptidase_aspartic_dom_sf"/>
</dbReference>
<feature type="chain" id="PRO_5027654849" evidence="6">
    <location>
        <begin position="20"/>
        <end position="450"/>
    </location>
</feature>